<dbReference type="PRINTS" id="PR00418">
    <property type="entry name" value="TPI2FAMILY"/>
</dbReference>
<dbReference type="STRING" id="526218.Sterm_0006"/>
<reference evidence="10 11" key="2">
    <citation type="journal article" date="2010" name="Stand. Genomic Sci.">
        <title>Complete genome sequence of Sebaldella termitidis type strain (NCTC 11300).</title>
        <authorList>
            <person name="Harmon-Smith M."/>
            <person name="Celia L."/>
            <person name="Chertkov O."/>
            <person name="Lapidus A."/>
            <person name="Copeland A."/>
            <person name="Glavina Del Rio T."/>
            <person name="Nolan M."/>
            <person name="Lucas S."/>
            <person name="Tice H."/>
            <person name="Cheng J.F."/>
            <person name="Han C."/>
            <person name="Detter J.C."/>
            <person name="Bruce D."/>
            <person name="Goodwin L."/>
            <person name="Pitluck S."/>
            <person name="Pati A."/>
            <person name="Liolios K."/>
            <person name="Ivanova N."/>
            <person name="Mavromatis K."/>
            <person name="Mikhailova N."/>
            <person name="Chen A."/>
            <person name="Palaniappan K."/>
            <person name="Land M."/>
            <person name="Hauser L."/>
            <person name="Chang Y.J."/>
            <person name="Jeffries C.D."/>
            <person name="Brettin T."/>
            <person name="Goker M."/>
            <person name="Beck B."/>
            <person name="Bristow J."/>
            <person name="Eisen J.A."/>
            <person name="Markowitz V."/>
            <person name="Hugenholtz P."/>
            <person name="Kyrpides N.C."/>
            <person name="Klenk H.P."/>
            <person name="Chen F."/>
        </authorList>
    </citation>
    <scope>NUCLEOTIDE SEQUENCE [LARGE SCALE GENOMIC DNA]</scope>
    <source>
        <strain evidence="11">ATCC 33386 / NCTC 11300</strain>
    </source>
</reference>
<keyword evidence="6" id="KW-0799">Topoisomerase</keyword>
<comment type="catalytic activity">
    <reaction evidence="1">
        <text>ATP-dependent breakage, passage and rejoining of double-stranded DNA.</text>
        <dbReference type="EC" id="5.6.2.2"/>
    </reaction>
</comment>
<accession>D1AIT2</accession>
<dbReference type="Gene3D" id="3.30.565.10">
    <property type="entry name" value="Histidine kinase-like ATPase, C-terminal domain"/>
    <property type="match status" value="1"/>
</dbReference>
<evidence type="ECO:0000259" key="9">
    <source>
        <dbReference type="SMART" id="SM00387"/>
    </source>
</evidence>
<gene>
    <name evidence="10" type="ordered locus">Sterm_0006</name>
</gene>
<keyword evidence="11" id="KW-1185">Reference proteome</keyword>
<dbReference type="InterPro" id="IPR003594">
    <property type="entry name" value="HATPase_dom"/>
</dbReference>
<keyword evidence="7" id="KW-0238">DNA-binding</keyword>
<keyword evidence="5" id="KW-0067">ATP-binding</keyword>
<evidence type="ECO:0000256" key="3">
    <source>
        <dbReference type="ARBA" id="ARBA00012895"/>
    </source>
</evidence>
<comment type="similarity">
    <text evidence="2">Belongs to the type II topoisomerase GyrB family.</text>
</comment>
<evidence type="ECO:0000256" key="5">
    <source>
        <dbReference type="ARBA" id="ARBA00022840"/>
    </source>
</evidence>
<dbReference type="Proteomes" id="UP000000845">
    <property type="component" value="Chromosome"/>
</dbReference>
<evidence type="ECO:0000313" key="10">
    <source>
        <dbReference type="EMBL" id="ACZ06894.1"/>
    </source>
</evidence>
<evidence type="ECO:0000313" key="11">
    <source>
        <dbReference type="Proteomes" id="UP000000845"/>
    </source>
</evidence>
<evidence type="ECO:0000256" key="7">
    <source>
        <dbReference type="ARBA" id="ARBA00023125"/>
    </source>
</evidence>
<keyword evidence="8 10" id="KW-0413">Isomerase</keyword>
<proteinExistence type="inferred from homology"/>
<dbReference type="GO" id="GO:0005524">
    <property type="term" value="F:ATP binding"/>
    <property type="evidence" value="ECO:0007669"/>
    <property type="project" value="UniProtKB-KW"/>
</dbReference>
<feature type="domain" description="Histidine kinase/HSP90-like ATPase" evidence="9">
    <location>
        <begin position="30"/>
        <end position="176"/>
    </location>
</feature>
<name>D1AIT2_SEBTE</name>
<dbReference type="PANTHER" id="PTHR45866:SF1">
    <property type="entry name" value="DNA GYRASE SUBUNIT B, MITOCHONDRIAL"/>
    <property type="match status" value="1"/>
</dbReference>
<evidence type="ECO:0000256" key="1">
    <source>
        <dbReference type="ARBA" id="ARBA00000185"/>
    </source>
</evidence>
<dbReference type="HOGENOM" id="CLU_006146_3_0_0"/>
<reference evidence="11" key="1">
    <citation type="submission" date="2009-09" db="EMBL/GenBank/DDBJ databases">
        <title>The complete chromosome of Sebaldella termitidis ATCC 33386.</title>
        <authorList>
            <consortium name="US DOE Joint Genome Institute (JGI-PGF)"/>
            <person name="Lucas S."/>
            <person name="Copeland A."/>
            <person name="Lapidus A."/>
            <person name="Glavina del Rio T."/>
            <person name="Dalin E."/>
            <person name="Tice H."/>
            <person name="Bruce D."/>
            <person name="Goodwin L."/>
            <person name="Pitluck S."/>
            <person name="Kyrpides N."/>
            <person name="Mavromatis K."/>
            <person name="Ivanova N."/>
            <person name="Mikhailova N."/>
            <person name="Sims D."/>
            <person name="Meincke L."/>
            <person name="Brettin T."/>
            <person name="Detter J.C."/>
            <person name="Han C."/>
            <person name="Larimer F."/>
            <person name="Land M."/>
            <person name="Hauser L."/>
            <person name="Markowitz V."/>
            <person name="Cheng J.F."/>
            <person name="Hugenholtz P."/>
            <person name="Woyke T."/>
            <person name="Wu D."/>
            <person name="Eisen J.A."/>
        </authorList>
    </citation>
    <scope>NUCLEOTIDE SEQUENCE [LARGE SCALE GENOMIC DNA]</scope>
    <source>
        <strain evidence="11">ATCC 33386 / NCTC 11300</strain>
    </source>
</reference>
<dbReference type="AlphaFoldDB" id="D1AIT2"/>
<organism evidence="10 11">
    <name type="scientific">Sebaldella termitidis (strain ATCC 33386 / NCTC 11300)</name>
    <dbReference type="NCBI Taxonomy" id="526218"/>
    <lineage>
        <taxon>Bacteria</taxon>
        <taxon>Fusobacteriati</taxon>
        <taxon>Fusobacteriota</taxon>
        <taxon>Fusobacteriia</taxon>
        <taxon>Fusobacteriales</taxon>
        <taxon>Leptotrichiaceae</taxon>
        <taxon>Sebaldella</taxon>
    </lineage>
</organism>
<dbReference type="RefSeq" id="WP_012859494.1">
    <property type="nucleotide sequence ID" value="NC_013517.1"/>
</dbReference>
<dbReference type="EC" id="5.6.2.2" evidence="3"/>
<dbReference type="KEGG" id="str:Sterm_0006"/>
<dbReference type="Pfam" id="PF02518">
    <property type="entry name" value="HATPase_c"/>
    <property type="match status" value="1"/>
</dbReference>
<dbReference type="GO" id="GO:0003918">
    <property type="term" value="F:DNA topoisomerase type II (double strand cut, ATP-hydrolyzing) activity"/>
    <property type="evidence" value="ECO:0007669"/>
    <property type="project" value="UniProtKB-EC"/>
</dbReference>
<dbReference type="eggNOG" id="COG0187">
    <property type="taxonomic scope" value="Bacteria"/>
</dbReference>
<sequence>MSEIFDAKSIAVLGIMEGIRKKPEMFIGSVSAEGLCNLVWEIIDNCVNEALEGFCNTIKVRLLKNNIIEVSDNGRGLPVDFYEKAGKSKLEVILTGKYIRGELTGGIYKLSRKKYKGGLVSVNGLSETLEAVVIKDGKVWYQKYHKGVPSGDIKKTGEKSEYIHGTVIRFRADREIFGELEYDYEILLAKLKEIRGIKVILCDERNEAAGKTESFYFNGEIREFLK</sequence>
<protein>
    <recommendedName>
        <fullName evidence="3">DNA topoisomerase (ATP-hydrolyzing)</fullName>
        <ecNumber evidence="3">5.6.2.2</ecNumber>
    </recommendedName>
</protein>
<evidence type="ECO:0000256" key="8">
    <source>
        <dbReference type="ARBA" id="ARBA00023235"/>
    </source>
</evidence>
<dbReference type="GO" id="GO:0003677">
    <property type="term" value="F:DNA binding"/>
    <property type="evidence" value="ECO:0007669"/>
    <property type="project" value="UniProtKB-KW"/>
</dbReference>
<dbReference type="InterPro" id="IPR036890">
    <property type="entry name" value="HATPase_C_sf"/>
</dbReference>
<dbReference type="SMART" id="SM00387">
    <property type="entry name" value="HATPase_c"/>
    <property type="match status" value="1"/>
</dbReference>
<dbReference type="SUPFAM" id="SSF55874">
    <property type="entry name" value="ATPase domain of HSP90 chaperone/DNA topoisomerase II/histidine kinase"/>
    <property type="match status" value="1"/>
</dbReference>
<dbReference type="EMBL" id="CP001739">
    <property type="protein sequence ID" value="ACZ06894.1"/>
    <property type="molecule type" value="Genomic_DNA"/>
</dbReference>
<keyword evidence="4" id="KW-0547">Nucleotide-binding</keyword>
<evidence type="ECO:0000256" key="6">
    <source>
        <dbReference type="ARBA" id="ARBA00023029"/>
    </source>
</evidence>
<dbReference type="PANTHER" id="PTHR45866">
    <property type="entry name" value="DNA GYRASE/TOPOISOMERASE SUBUNIT B"/>
    <property type="match status" value="1"/>
</dbReference>
<evidence type="ECO:0000256" key="2">
    <source>
        <dbReference type="ARBA" id="ARBA00010708"/>
    </source>
</evidence>
<evidence type="ECO:0000256" key="4">
    <source>
        <dbReference type="ARBA" id="ARBA00022741"/>
    </source>
</evidence>